<protein>
    <submittedName>
        <fullName evidence="1">Uncharacterized protein</fullName>
    </submittedName>
</protein>
<name>H0ENJ2_GLAL7</name>
<gene>
    <name evidence="1" type="ORF">M7I_4197</name>
</gene>
<dbReference type="HOGENOM" id="CLU_3377208_0_0_1"/>
<organism evidence="1 2">
    <name type="scientific">Glarea lozoyensis (strain ATCC 74030 / MF5533)</name>
    <dbReference type="NCBI Taxonomy" id="1104152"/>
    <lineage>
        <taxon>Eukaryota</taxon>
        <taxon>Fungi</taxon>
        <taxon>Dikarya</taxon>
        <taxon>Ascomycota</taxon>
        <taxon>Pezizomycotina</taxon>
        <taxon>Leotiomycetes</taxon>
        <taxon>Helotiales</taxon>
        <taxon>Helotiaceae</taxon>
        <taxon>Glarea</taxon>
    </lineage>
</organism>
<proteinExistence type="predicted"/>
<reference evidence="1 2" key="1">
    <citation type="journal article" date="2012" name="Eukaryot. Cell">
        <title>Genome sequence of the fungus Glarea lozoyensis: the first genome sequence of a species from the Helotiaceae family.</title>
        <authorList>
            <person name="Youssar L."/>
            <person name="Gruening B.A."/>
            <person name="Erxleben A."/>
            <person name="Guenther S."/>
            <person name="Huettel W."/>
        </authorList>
    </citation>
    <scope>NUCLEOTIDE SEQUENCE [LARGE SCALE GENOMIC DNA]</scope>
    <source>
        <strain evidence="2">ATCC 74030 / MF5533</strain>
    </source>
</reference>
<dbReference type="EMBL" id="AGUE01000104">
    <property type="protein sequence ID" value="EHK99874.1"/>
    <property type="molecule type" value="Genomic_DNA"/>
</dbReference>
<dbReference type="Proteomes" id="UP000005446">
    <property type="component" value="Unassembled WGS sequence"/>
</dbReference>
<accession>H0ENJ2</accession>
<sequence>MDTEITVGSSLESTFKTEYSWSWSTVAITRGSNG</sequence>
<evidence type="ECO:0000313" key="1">
    <source>
        <dbReference type="EMBL" id="EHK99874.1"/>
    </source>
</evidence>
<comment type="caution">
    <text evidence="1">The sequence shown here is derived from an EMBL/GenBank/DDBJ whole genome shotgun (WGS) entry which is preliminary data.</text>
</comment>
<dbReference type="InParanoid" id="H0ENJ2"/>
<dbReference type="AlphaFoldDB" id="H0ENJ2"/>
<keyword evidence="2" id="KW-1185">Reference proteome</keyword>
<evidence type="ECO:0000313" key="2">
    <source>
        <dbReference type="Proteomes" id="UP000005446"/>
    </source>
</evidence>